<dbReference type="EMBL" id="JAEPQZ010000003">
    <property type="protein sequence ID" value="KAG2183541.1"/>
    <property type="molecule type" value="Genomic_DNA"/>
</dbReference>
<keyword evidence="4 7" id="KW-1133">Transmembrane helix</keyword>
<comment type="similarity">
    <text evidence="2">Belongs to the VAMP-associated protein (VAP) (TC 9.B.17) family.</text>
</comment>
<comment type="caution">
    <text evidence="9">The sequence shown here is derived from an EMBL/GenBank/DDBJ whole genome shotgun (WGS) entry which is preliminary data.</text>
</comment>
<evidence type="ECO:0000256" key="6">
    <source>
        <dbReference type="SAM" id="MobiDB-lite"/>
    </source>
</evidence>
<dbReference type="GO" id="GO:0090158">
    <property type="term" value="P:endoplasmic reticulum membrane organization"/>
    <property type="evidence" value="ECO:0007669"/>
    <property type="project" value="TreeGrafter"/>
</dbReference>
<feature type="domain" description="MSP" evidence="8">
    <location>
        <begin position="2"/>
        <end position="126"/>
    </location>
</feature>
<keyword evidence="10" id="KW-1185">Reference proteome</keyword>
<name>A0A8H7Q2L9_MORIS</name>
<dbReference type="GO" id="GO:0033149">
    <property type="term" value="F:FFAT motif binding"/>
    <property type="evidence" value="ECO:0007669"/>
    <property type="project" value="TreeGrafter"/>
</dbReference>
<proteinExistence type="inferred from homology"/>
<keyword evidence="3 7" id="KW-0812">Transmembrane</keyword>
<evidence type="ECO:0000256" key="7">
    <source>
        <dbReference type="SAM" id="Phobius"/>
    </source>
</evidence>
<organism evidence="9 10">
    <name type="scientific">Mortierella isabellina</name>
    <name type="common">Filamentous fungus</name>
    <name type="synonym">Umbelopsis isabellina</name>
    <dbReference type="NCBI Taxonomy" id="91625"/>
    <lineage>
        <taxon>Eukaryota</taxon>
        <taxon>Fungi</taxon>
        <taxon>Fungi incertae sedis</taxon>
        <taxon>Mucoromycota</taxon>
        <taxon>Mucoromycotina</taxon>
        <taxon>Umbelopsidomycetes</taxon>
        <taxon>Umbelopsidales</taxon>
        <taxon>Umbelopsidaceae</taxon>
        <taxon>Umbelopsis</taxon>
    </lineage>
</organism>
<evidence type="ECO:0000256" key="3">
    <source>
        <dbReference type="ARBA" id="ARBA00022692"/>
    </source>
</evidence>
<feature type="transmembrane region" description="Helical" evidence="7">
    <location>
        <begin position="209"/>
        <end position="229"/>
    </location>
</feature>
<evidence type="ECO:0000313" key="9">
    <source>
        <dbReference type="EMBL" id="KAG2183541.1"/>
    </source>
</evidence>
<dbReference type="GO" id="GO:0005789">
    <property type="term" value="C:endoplasmic reticulum membrane"/>
    <property type="evidence" value="ECO:0007669"/>
    <property type="project" value="InterPro"/>
</dbReference>
<evidence type="ECO:0000313" key="10">
    <source>
        <dbReference type="Proteomes" id="UP000654370"/>
    </source>
</evidence>
<dbReference type="InterPro" id="IPR000535">
    <property type="entry name" value="MSP_dom"/>
</dbReference>
<dbReference type="OrthoDB" id="264603at2759"/>
<dbReference type="InterPro" id="IPR008962">
    <property type="entry name" value="PapD-like_sf"/>
</dbReference>
<dbReference type="InterPro" id="IPR013783">
    <property type="entry name" value="Ig-like_fold"/>
</dbReference>
<feature type="region of interest" description="Disordered" evidence="6">
    <location>
        <begin position="132"/>
        <end position="172"/>
    </location>
</feature>
<evidence type="ECO:0000256" key="5">
    <source>
        <dbReference type="ARBA" id="ARBA00023136"/>
    </source>
</evidence>
<dbReference type="Pfam" id="PF00635">
    <property type="entry name" value="Motile_Sperm"/>
    <property type="match status" value="1"/>
</dbReference>
<dbReference type="AlphaFoldDB" id="A0A8H7Q2L9"/>
<dbReference type="InterPro" id="IPR016763">
    <property type="entry name" value="VAP"/>
</dbReference>
<dbReference type="GO" id="GO:0061817">
    <property type="term" value="P:endoplasmic reticulum-plasma membrane tethering"/>
    <property type="evidence" value="ECO:0007669"/>
    <property type="project" value="TreeGrafter"/>
</dbReference>
<sequence length="235" mass="26124">MTLEFEPSQHLSFRGPLTQHSESTLTLTNTGSQLVAYKIKTTAPKQYCVKPNAGRINANSSVSIQVISQPFKEEPTLDFKCKDKFLIQSVALTPDNENMGLTDLWTTLENGPKDKISQKKLRCVFLSENEEAQADQSGRADIDGNEEYTNASPSRPNSQENLNNSQDPSRLRQELADARETIQRMQKELQSAGSKSLSKVSASASNVGYPAYIIFIASFIVAALTWYFTNALHQQ</sequence>
<dbReference type="PANTHER" id="PTHR10809:SF6">
    <property type="entry name" value="AT11025P-RELATED"/>
    <property type="match status" value="1"/>
</dbReference>
<dbReference type="PANTHER" id="PTHR10809">
    <property type="entry name" value="VESICLE-ASSOCIATED MEMBRANE PROTEIN-ASSOCIATED PROTEIN"/>
    <property type="match status" value="1"/>
</dbReference>
<evidence type="ECO:0000256" key="1">
    <source>
        <dbReference type="ARBA" id="ARBA00004211"/>
    </source>
</evidence>
<dbReference type="Proteomes" id="UP000654370">
    <property type="component" value="Unassembled WGS sequence"/>
</dbReference>
<evidence type="ECO:0000256" key="2">
    <source>
        <dbReference type="ARBA" id="ARBA00008932"/>
    </source>
</evidence>
<dbReference type="PIRSF" id="PIRSF019693">
    <property type="entry name" value="VAMP-associated"/>
    <property type="match status" value="1"/>
</dbReference>
<evidence type="ECO:0000259" key="8">
    <source>
        <dbReference type="PROSITE" id="PS50202"/>
    </source>
</evidence>
<keyword evidence="5 7" id="KW-0472">Membrane</keyword>
<accession>A0A8H7Q2L9</accession>
<evidence type="ECO:0000256" key="4">
    <source>
        <dbReference type="ARBA" id="ARBA00022989"/>
    </source>
</evidence>
<dbReference type="GO" id="GO:0005886">
    <property type="term" value="C:plasma membrane"/>
    <property type="evidence" value="ECO:0007669"/>
    <property type="project" value="TreeGrafter"/>
</dbReference>
<feature type="compositionally biased region" description="Polar residues" evidence="6">
    <location>
        <begin position="147"/>
        <end position="168"/>
    </location>
</feature>
<dbReference type="SUPFAM" id="SSF49354">
    <property type="entry name" value="PapD-like"/>
    <property type="match status" value="1"/>
</dbReference>
<gene>
    <name evidence="9" type="ORF">INT43_006547</name>
</gene>
<protein>
    <recommendedName>
        <fullName evidence="8">MSP domain-containing protein</fullName>
    </recommendedName>
</protein>
<dbReference type="PROSITE" id="PS50202">
    <property type="entry name" value="MSP"/>
    <property type="match status" value="1"/>
</dbReference>
<reference evidence="9" key="1">
    <citation type="submission" date="2020-12" db="EMBL/GenBank/DDBJ databases">
        <title>Metabolic potential, ecology and presence of endohyphal bacteria is reflected in genomic diversity of Mucoromycotina.</title>
        <authorList>
            <person name="Muszewska A."/>
            <person name="Okrasinska A."/>
            <person name="Steczkiewicz K."/>
            <person name="Drgas O."/>
            <person name="Orlowska M."/>
            <person name="Perlinska-Lenart U."/>
            <person name="Aleksandrzak-Piekarczyk T."/>
            <person name="Szatraj K."/>
            <person name="Zielenkiewicz U."/>
            <person name="Pilsyk S."/>
            <person name="Malc E."/>
            <person name="Mieczkowski P."/>
            <person name="Kruszewska J.S."/>
            <person name="Biernat P."/>
            <person name="Pawlowska J."/>
        </authorList>
    </citation>
    <scope>NUCLEOTIDE SEQUENCE</scope>
    <source>
        <strain evidence="9">WA0000067209</strain>
    </source>
</reference>
<dbReference type="Gene3D" id="2.60.40.10">
    <property type="entry name" value="Immunoglobulins"/>
    <property type="match status" value="1"/>
</dbReference>
<comment type="subcellular location">
    <subcellularLocation>
        <location evidence="1">Membrane</location>
        <topology evidence="1">Single-pass type IV membrane protein</topology>
    </subcellularLocation>
</comment>